<dbReference type="InterPro" id="IPR013788">
    <property type="entry name" value="Hemocyanin/hexamerin"/>
</dbReference>
<dbReference type="SUPFAM" id="SSF81296">
    <property type="entry name" value="E set domains"/>
    <property type="match status" value="1"/>
</dbReference>
<dbReference type="Pfam" id="PF00372">
    <property type="entry name" value="Hemocyanin_M"/>
    <property type="match status" value="1"/>
</dbReference>
<keyword evidence="3" id="KW-0503">Monooxygenase</keyword>
<keyword evidence="2" id="KW-0758">Storage protein</keyword>
<dbReference type="Gene3D" id="1.10.1280.10">
    <property type="entry name" value="Di-copper center containing domain from catechol oxidase"/>
    <property type="match status" value="1"/>
</dbReference>
<dbReference type="PANTHER" id="PTHR11511">
    <property type="entry name" value="LARVAL STORAGE PROTEIN/PHENOLOXIDASE"/>
    <property type="match status" value="1"/>
</dbReference>
<proteinExistence type="evidence at transcript level"/>
<dbReference type="InterPro" id="IPR008922">
    <property type="entry name" value="Di-copper_centre_dom_sf"/>
</dbReference>
<evidence type="ECO:0000256" key="1">
    <source>
        <dbReference type="ARBA" id="ARBA00009470"/>
    </source>
</evidence>
<accession>B9W4N5</accession>
<dbReference type="GO" id="GO:0005615">
    <property type="term" value="C:extracellular space"/>
    <property type="evidence" value="ECO:0007669"/>
    <property type="project" value="UniProtKB-ARBA"/>
</dbReference>
<dbReference type="Gene3D" id="2.60.40.1520">
    <property type="entry name" value="Hemocyanin, C-terminal domain"/>
    <property type="match status" value="1"/>
</dbReference>
<dbReference type="Pfam" id="PF03722">
    <property type="entry name" value="Hemocyanin_N"/>
    <property type="match status" value="1"/>
</dbReference>
<dbReference type="Gene3D" id="1.20.1370.10">
    <property type="entry name" value="Hemocyanin, N-terminal domain"/>
    <property type="match status" value="1"/>
</dbReference>
<dbReference type="SUPFAM" id="SSF48050">
    <property type="entry name" value="Hemocyanin, N-terminal domain"/>
    <property type="match status" value="1"/>
</dbReference>
<dbReference type="InterPro" id="IPR005204">
    <property type="entry name" value="Hemocyanin_N"/>
</dbReference>
<keyword evidence="4" id="KW-0732">Signal</keyword>
<dbReference type="InterPro" id="IPR002227">
    <property type="entry name" value="Tyrosinase_Cu-bd"/>
</dbReference>
<dbReference type="PANTHER" id="PTHR11511:SF5">
    <property type="entry name" value="FAT-BODY PROTEIN 1-RELATED"/>
    <property type="match status" value="1"/>
</dbReference>
<evidence type="ECO:0000256" key="4">
    <source>
        <dbReference type="SAM" id="SignalP"/>
    </source>
</evidence>
<comment type="similarity">
    <text evidence="1">Belongs to the tyrosinase family. Hemocyanin subfamily.</text>
</comment>
<dbReference type="GO" id="GO:0004497">
    <property type="term" value="F:monooxygenase activity"/>
    <property type="evidence" value="ECO:0007669"/>
    <property type="project" value="UniProtKB-KW"/>
</dbReference>
<dbReference type="InterPro" id="IPR000896">
    <property type="entry name" value="Hemocyanin/hexamerin_mid_dom"/>
</dbReference>
<name>B9W4N5_BLADU</name>
<protein>
    <submittedName>
        <fullName evidence="6">Hemocyanin subunit type 1</fullName>
    </submittedName>
</protein>
<evidence type="ECO:0000313" key="6">
    <source>
        <dbReference type="EMBL" id="CAR85699.1"/>
    </source>
</evidence>
<dbReference type="InterPro" id="IPR005203">
    <property type="entry name" value="Hemocyanin_C"/>
</dbReference>
<feature type="signal peptide" evidence="4">
    <location>
        <begin position="1"/>
        <end position="19"/>
    </location>
</feature>
<reference evidence="6" key="1">
    <citation type="journal article" date="2009" name="FEBS J.">
        <title>The occurrence of hemocyanin in Hexapoda.</title>
        <authorList>
            <person name="Pick C."/>
            <person name="Schneuer M."/>
            <person name="Burmester T."/>
        </authorList>
    </citation>
    <scope>NUCLEOTIDE SEQUENCE</scope>
    <source>
        <tissue evidence="6">Whole organism</tissue>
    </source>
</reference>
<dbReference type="PROSITE" id="PS00498">
    <property type="entry name" value="TYROSINASE_2"/>
    <property type="match status" value="1"/>
</dbReference>
<keyword evidence="3" id="KW-0560">Oxidoreductase</keyword>
<organism evidence="6">
    <name type="scientific">Blaptica dubia</name>
    <name type="common">Argentinian wood cockroach</name>
    <dbReference type="NCBI Taxonomy" id="132935"/>
    <lineage>
        <taxon>Eukaryota</taxon>
        <taxon>Metazoa</taxon>
        <taxon>Ecdysozoa</taxon>
        <taxon>Arthropoda</taxon>
        <taxon>Hexapoda</taxon>
        <taxon>Insecta</taxon>
        <taxon>Pterygota</taxon>
        <taxon>Neoptera</taxon>
        <taxon>Polyneoptera</taxon>
        <taxon>Dictyoptera</taxon>
        <taxon>Blattodea</taxon>
        <taxon>Blaberoidea</taxon>
        <taxon>Blaberidae</taxon>
        <taxon>Blaberinae</taxon>
        <taxon>Blaptica</taxon>
    </lineage>
</organism>
<dbReference type="InterPro" id="IPR036697">
    <property type="entry name" value="Hemocyanin_N_sf"/>
</dbReference>
<gene>
    <name evidence="6" type="primary">hc1</name>
</gene>
<sequence length="678" mass="79097">MKTLLFLLLGVALYHQACARQAQINRGVPVDREFLTRQNEILHLLNKVHEPNRFKDQSELGRSYDPTAHFDKYKNASPVKSLVKLYTSGQLLPRGHIFTLFNDKHREQMITVFESLFYAQDWDTFYRTACWARDRVNEGQFVYALSVAVLHREDTRGIVLPPAYEIYPHLFVNSEVIHAAYRAKMRQEPAVVRMNFTGTVRNPEQRVAYLGEDVGMNSHHSHWHMDFPFWWKEQEYGSHKDRKGELFYWMHHQLISRFDLERLSNDLPFVEPLYWDEKIVDGFYPQTTYRVGGEFPARPDNFEFQDLKNIKVKDMVDYTRRIREAISQQAVITKNGDYYSLNDTTGIDTLGALIEPSVDSKHPEYYGALHNYGHIMLGQITDPKGKFNMPPGVMEHFETATRDPAFFRLHKYIDNLFKLHKDLLPKYTQAELSFPGVKVSDVTVDELVTYFEDFDIDLLNALDDTQELDDVEIKARVRRLNHKPFTFHITINSELDATAAVRVFLGPKYDWFGQEIPINEKRLYMVEIDKFVAKVNKGTTVVQRKSSESSVTIPDRETTKDLVKKVHDALEGKSSFYVCKDVRHCGYPDRLLLPKGKKEGMPFTLYVIVTDFEKEKVNDLPWDYDYGGSISYCGVLSGHKYPDSKPMGFPFDRHIDGDHFFTENMYQKEVKITFQDNE</sequence>
<dbReference type="AlphaFoldDB" id="B9W4N5"/>
<dbReference type="PROSITE" id="PS00210">
    <property type="entry name" value="HEMOCYANIN_2"/>
    <property type="match status" value="1"/>
</dbReference>
<evidence type="ECO:0000256" key="3">
    <source>
        <dbReference type="ARBA" id="ARBA00023033"/>
    </source>
</evidence>
<feature type="domain" description="Tyrosinase copper-binding" evidence="5">
    <location>
        <begin position="403"/>
        <end position="414"/>
    </location>
</feature>
<dbReference type="PRINTS" id="PR00187">
    <property type="entry name" value="HAEMOCYANIN"/>
</dbReference>
<feature type="chain" id="PRO_5002893929" evidence="4">
    <location>
        <begin position="20"/>
        <end position="678"/>
    </location>
</feature>
<dbReference type="GO" id="GO:0045735">
    <property type="term" value="F:nutrient reservoir activity"/>
    <property type="evidence" value="ECO:0007669"/>
    <property type="project" value="UniProtKB-KW"/>
</dbReference>
<dbReference type="EMBL" id="FM242646">
    <property type="protein sequence ID" value="CAR85699.1"/>
    <property type="molecule type" value="mRNA"/>
</dbReference>
<dbReference type="SUPFAM" id="SSF48056">
    <property type="entry name" value="Di-copper centre-containing domain"/>
    <property type="match status" value="1"/>
</dbReference>
<evidence type="ECO:0000259" key="5">
    <source>
        <dbReference type="PROSITE" id="PS00498"/>
    </source>
</evidence>
<dbReference type="InterPro" id="IPR037020">
    <property type="entry name" value="Hemocyanin_C_sf"/>
</dbReference>
<dbReference type="Pfam" id="PF03723">
    <property type="entry name" value="Hemocyanin_C"/>
    <property type="match status" value="1"/>
</dbReference>
<dbReference type="InterPro" id="IPR014756">
    <property type="entry name" value="Ig_E-set"/>
</dbReference>
<evidence type="ECO:0000256" key="2">
    <source>
        <dbReference type="ARBA" id="ARBA00022761"/>
    </source>
</evidence>